<dbReference type="EMBL" id="JAGSMN010000300">
    <property type="protein sequence ID" value="MBR7674115.1"/>
    <property type="molecule type" value="Genomic_DNA"/>
</dbReference>
<dbReference type="Gene3D" id="3.40.50.150">
    <property type="entry name" value="Vaccinia Virus protein VP39"/>
    <property type="match status" value="1"/>
</dbReference>
<evidence type="ECO:0000313" key="3">
    <source>
        <dbReference type="Proteomes" id="UP000675554"/>
    </source>
</evidence>
<keyword evidence="3" id="KW-1185">Reference proteome</keyword>
<dbReference type="InterPro" id="IPR029063">
    <property type="entry name" value="SAM-dependent_MTases_sf"/>
</dbReference>
<dbReference type="GO" id="GO:0032259">
    <property type="term" value="P:methylation"/>
    <property type="evidence" value="ECO:0007669"/>
    <property type="project" value="UniProtKB-KW"/>
</dbReference>
<dbReference type="InterPro" id="IPR006764">
    <property type="entry name" value="SAM_dep_MeTrfase_SAV2177_type"/>
</dbReference>
<feature type="region of interest" description="Disordered" evidence="1">
    <location>
        <begin position="1"/>
        <end position="63"/>
    </location>
</feature>
<keyword evidence="2" id="KW-0489">Methyltransferase</keyword>
<dbReference type="Proteomes" id="UP000675554">
    <property type="component" value="Unassembled WGS sequence"/>
</dbReference>
<organism evidence="2 3">
    <name type="scientific">Streptomyces daliensis</name>
    <dbReference type="NCBI Taxonomy" id="299421"/>
    <lineage>
        <taxon>Bacteria</taxon>
        <taxon>Bacillati</taxon>
        <taxon>Actinomycetota</taxon>
        <taxon>Actinomycetes</taxon>
        <taxon>Kitasatosporales</taxon>
        <taxon>Streptomycetaceae</taxon>
        <taxon>Streptomyces</taxon>
    </lineage>
</organism>
<evidence type="ECO:0000313" key="2">
    <source>
        <dbReference type="EMBL" id="MBR7674115.1"/>
    </source>
</evidence>
<dbReference type="AlphaFoldDB" id="A0A8T4IQU5"/>
<keyword evidence="2" id="KW-0808">Transferase</keyword>
<name>A0A8T4IQU5_9ACTN</name>
<proteinExistence type="predicted"/>
<protein>
    <submittedName>
        <fullName evidence="2">SAM-dependent methyltransferase</fullName>
    </submittedName>
</protein>
<reference evidence="2" key="1">
    <citation type="submission" date="2021-04" db="EMBL/GenBank/DDBJ databases">
        <title>Sequencing of actinobacteria type strains.</title>
        <authorList>
            <person name="Nguyen G.-S."/>
            <person name="Wentzel A."/>
        </authorList>
    </citation>
    <scope>NUCLEOTIDE SEQUENCE</scope>
    <source>
        <strain evidence="2">DSM 42095</strain>
    </source>
</reference>
<dbReference type="SUPFAM" id="SSF53335">
    <property type="entry name" value="S-adenosyl-L-methionine-dependent methyltransferases"/>
    <property type="match status" value="1"/>
</dbReference>
<dbReference type="GO" id="GO:0008168">
    <property type="term" value="F:methyltransferase activity"/>
    <property type="evidence" value="ECO:0007669"/>
    <property type="project" value="UniProtKB-KW"/>
</dbReference>
<gene>
    <name evidence="2" type="ORF">KDA82_14040</name>
</gene>
<dbReference type="Pfam" id="PF04672">
    <property type="entry name" value="Methyltransf_19"/>
    <property type="match status" value="1"/>
</dbReference>
<evidence type="ECO:0000256" key="1">
    <source>
        <dbReference type="SAM" id="MobiDB-lite"/>
    </source>
</evidence>
<accession>A0A8T4IQU5</accession>
<sequence length="344" mass="37611">MRHTVAAQGARSHGPRAGVRTRRADPKSVLARPPCRPVIEPTDGPTDGEGAVTPTPEIDTSTPHSARVYDYWLNGKNNYEADAEAARRVSEIWPTVRVGAQLNRAFMHRATRWLAAEAGIRQFLDVGTGIPTEPNLHQVAQSVAPEARVLYADNDPIVLQYAQALLHSAPEGRTAYLHADVTRPQDILESPELRETLDLGEPVALSLIALLHLISDERGAYEIVRTLVDALPSGSYVMLTHATDDLDPELMARVATFYESSVTGGGQLRSKEGVLRFFDGLELVEPGLVVAHRWRPELNLTDDAYKPRAVAEDGEADEPEEAVVPEREVSDAELSVYGGVARKP</sequence>
<feature type="region of interest" description="Disordered" evidence="1">
    <location>
        <begin position="305"/>
        <end position="329"/>
    </location>
</feature>
<comment type="caution">
    <text evidence="2">The sequence shown here is derived from an EMBL/GenBank/DDBJ whole genome shotgun (WGS) entry which is preliminary data.</text>
</comment>
<feature type="compositionally biased region" description="Acidic residues" evidence="1">
    <location>
        <begin position="312"/>
        <end position="323"/>
    </location>
</feature>